<dbReference type="OrthoDB" id="422827at2759"/>
<feature type="compositionally biased region" description="Acidic residues" evidence="1">
    <location>
        <begin position="38"/>
        <end position="57"/>
    </location>
</feature>
<feature type="region of interest" description="Disordered" evidence="1">
    <location>
        <begin position="33"/>
        <end position="91"/>
    </location>
</feature>
<dbReference type="InterPro" id="IPR011993">
    <property type="entry name" value="PH-like_dom_sf"/>
</dbReference>
<dbReference type="SUPFAM" id="SSF47769">
    <property type="entry name" value="SAM/Pointed domain"/>
    <property type="match status" value="1"/>
</dbReference>
<dbReference type="InterPro" id="IPR013761">
    <property type="entry name" value="SAM/pointed_sf"/>
</dbReference>
<accession>A0A317W3L3</accession>
<dbReference type="PROSITE" id="PS50105">
    <property type="entry name" value="SAM_DOMAIN"/>
    <property type="match status" value="1"/>
</dbReference>
<protein>
    <submittedName>
        <fullName evidence="4">SAM and PH domain protein</fullName>
    </submittedName>
</protein>
<feature type="domain" description="SAM" evidence="3">
    <location>
        <begin position="222"/>
        <end position="286"/>
    </location>
</feature>
<dbReference type="RefSeq" id="XP_025390994.1">
    <property type="nucleotide sequence ID" value="XM_025526605.1"/>
</dbReference>
<feature type="domain" description="PH" evidence="2">
    <location>
        <begin position="669"/>
        <end position="809"/>
    </location>
</feature>
<dbReference type="SMART" id="SM00233">
    <property type="entry name" value="PH"/>
    <property type="match status" value="1"/>
</dbReference>
<feature type="region of interest" description="Disordered" evidence="1">
    <location>
        <begin position="488"/>
        <end position="508"/>
    </location>
</feature>
<feature type="compositionally biased region" description="Polar residues" evidence="1">
    <location>
        <begin position="62"/>
        <end position="91"/>
    </location>
</feature>
<dbReference type="PROSITE" id="PS50003">
    <property type="entry name" value="PH_DOMAIN"/>
    <property type="match status" value="1"/>
</dbReference>
<evidence type="ECO:0000313" key="4">
    <source>
        <dbReference type="EMBL" id="PWY79847.1"/>
    </source>
</evidence>
<feature type="region of interest" description="Disordered" evidence="1">
    <location>
        <begin position="147"/>
        <end position="218"/>
    </location>
</feature>
<organism evidence="4 5">
    <name type="scientific">Aspergillus eucalypticola (strain CBS 122712 / IBT 29274)</name>
    <dbReference type="NCBI Taxonomy" id="1448314"/>
    <lineage>
        <taxon>Eukaryota</taxon>
        <taxon>Fungi</taxon>
        <taxon>Dikarya</taxon>
        <taxon>Ascomycota</taxon>
        <taxon>Pezizomycotina</taxon>
        <taxon>Eurotiomycetes</taxon>
        <taxon>Eurotiomycetidae</taxon>
        <taxon>Eurotiales</taxon>
        <taxon>Aspergillaceae</taxon>
        <taxon>Aspergillus</taxon>
        <taxon>Aspergillus subgen. Circumdati</taxon>
    </lineage>
</organism>
<dbReference type="VEuPathDB" id="FungiDB:BO83DRAFT_196875"/>
<evidence type="ECO:0000259" key="2">
    <source>
        <dbReference type="PROSITE" id="PS50003"/>
    </source>
</evidence>
<dbReference type="EMBL" id="MSFU01000005">
    <property type="protein sequence ID" value="PWY79847.1"/>
    <property type="molecule type" value="Genomic_DNA"/>
</dbReference>
<dbReference type="Proteomes" id="UP000246171">
    <property type="component" value="Unassembled WGS sequence"/>
</dbReference>
<feature type="compositionally biased region" description="Low complexity" evidence="1">
    <location>
        <begin position="311"/>
        <end position="326"/>
    </location>
</feature>
<dbReference type="Pfam" id="PF07647">
    <property type="entry name" value="SAM_2"/>
    <property type="match status" value="1"/>
</dbReference>
<keyword evidence="5" id="KW-1185">Reference proteome</keyword>
<comment type="caution">
    <text evidence="4">The sequence shown here is derived from an EMBL/GenBank/DDBJ whole genome shotgun (WGS) entry which is preliminary data.</text>
</comment>
<feature type="region of interest" description="Disordered" evidence="1">
    <location>
        <begin position="296"/>
        <end position="356"/>
    </location>
</feature>
<dbReference type="GeneID" id="37048567"/>
<feature type="compositionally biased region" description="Low complexity" evidence="1">
    <location>
        <begin position="205"/>
        <end position="214"/>
    </location>
</feature>
<sequence length="825" mass="91474">MSTQLAYDGNLPGLRKSEAASYYAARASFGRPLSQETIMEESDHGDDDDDNDDDLSYLDDSPFTSVASFGTGSISSASTPNEATTPDSTGLTAFDFHIDEKAVRGPNGPHLFRPSADLSDFYSNYGETEMGWESRPPSAMAPFYQSASKLDPVRRDTPVPNRATSTPQPQLQPQPLFQSPAPTQSSVQSRERHRPQQLQLHDQSRSISSQSILSTEGEIRQWSPEDVVKWLHARGFDTGVVETFYMNDISGSILLELQNEDLKELGVQSFGKRHNIMNAIKTLRDPSRSASVGIFRSSENASVPPTPRTHSSGSTSDCQSGSGSDSYKSAGFSENRRRRQHGGSAPRKPEDLNTENPVSIVAIEQVLPKLHSCSKGESCRKWQKQQEKLSKLSQDLPIGNVNGRIVLTGDPGNPKTAPNLIKSPKSEITPSLIASSDVMGPLRTPGLASLCKEKLNEVQPRDPQENVRNFLSFQHLRKIQAVNDPVTPPKEVLETEEPCTSPRANPTLSENLRHLPKLMIPGTQDRLSDYTPELSSQRTVTQEYPTAIHRGYDSYGYDTSESPADFYRSDPHYAQGTPYSETDVPLTAVPAGLVPREDSQSVPPNMRFGSDRVVLTDPIHRSASVQPGTHRRNTSSDERPTLRPIETPEEYSRTPRMGYNSPTRRSPNDVTHSGWMKKRKTTRLLRHEWEENLYTLKGTQLAKHSNEAPTQRHSKALEYIDVDDYAVACSSLASSSKLTAAFKKTVLKRKNSTQNDSAFSFSLIPATGAGNSQVDKKALFLHTGKSHHFAVKTRDERIDWMRELMLAKALKRGREGSVDPSNNFI</sequence>
<dbReference type="SMART" id="SM00454">
    <property type="entry name" value="SAM"/>
    <property type="match status" value="1"/>
</dbReference>
<feature type="region of interest" description="Disordered" evidence="1">
    <location>
        <begin position="618"/>
        <end position="673"/>
    </location>
</feature>
<gene>
    <name evidence="4" type="ORF">BO83DRAFT_196875</name>
</gene>
<dbReference type="InterPro" id="IPR001849">
    <property type="entry name" value="PH_domain"/>
</dbReference>
<evidence type="ECO:0000259" key="3">
    <source>
        <dbReference type="PROSITE" id="PS50105"/>
    </source>
</evidence>
<evidence type="ECO:0000313" key="5">
    <source>
        <dbReference type="Proteomes" id="UP000246171"/>
    </source>
</evidence>
<proteinExistence type="predicted"/>
<dbReference type="Gene3D" id="1.10.150.50">
    <property type="entry name" value="Transcription Factor, Ets-1"/>
    <property type="match status" value="1"/>
</dbReference>
<feature type="compositionally biased region" description="Polar residues" evidence="1">
    <location>
        <begin position="660"/>
        <end position="671"/>
    </location>
</feature>
<dbReference type="Gene3D" id="2.30.29.30">
    <property type="entry name" value="Pleckstrin-homology domain (PH domain)/Phosphotyrosine-binding domain (PTB)"/>
    <property type="match status" value="1"/>
</dbReference>
<dbReference type="CDD" id="cd09535">
    <property type="entry name" value="SAM_BOI-like_fungal"/>
    <property type="match status" value="1"/>
</dbReference>
<name>A0A317W3L3_ASPEC</name>
<dbReference type="InterPro" id="IPR001660">
    <property type="entry name" value="SAM"/>
</dbReference>
<reference evidence="4" key="1">
    <citation type="submission" date="2016-12" db="EMBL/GenBank/DDBJ databases">
        <title>The genomes of Aspergillus section Nigri reveals drivers in fungal speciation.</title>
        <authorList>
            <consortium name="DOE Joint Genome Institute"/>
            <person name="Vesth T.C."/>
            <person name="Nybo J."/>
            <person name="Theobald S."/>
            <person name="Brandl J."/>
            <person name="Frisvad J.C."/>
            <person name="Nielsen K.F."/>
            <person name="Lyhne E.K."/>
            <person name="Kogle M.E."/>
            <person name="Kuo A."/>
            <person name="Riley R."/>
            <person name="Clum A."/>
            <person name="Nolan M."/>
            <person name="Lipzen A."/>
            <person name="Salamov A."/>
            <person name="Henrissat B."/>
            <person name="Wiebenga A."/>
            <person name="De vries R.P."/>
            <person name="Grigoriev I.V."/>
            <person name="Mortensen U.H."/>
            <person name="Andersen M.R."/>
            <person name="Baker S.E."/>
        </authorList>
    </citation>
    <scope>NUCLEOTIDE SEQUENCE</scope>
    <source>
        <strain evidence="4">CBS 122712</strain>
    </source>
</reference>
<dbReference type="SUPFAM" id="SSF50729">
    <property type="entry name" value="PH domain-like"/>
    <property type="match status" value="1"/>
</dbReference>
<feature type="compositionally biased region" description="Low complexity" evidence="1">
    <location>
        <begin position="163"/>
        <end position="182"/>
    </location>
</feature>
<dbReference type="AlphaFoldDB" id="A0A317W3L3"/>
<evidence type="ECO:0000256" key="1">
    <source>
        <dbReference type="SAM" id="MobiDB-lite"/>
    </source>
</evidence>